<evidence type="ECO:0000256" key="2">
    <source>
        <dbReference type="ARBA" id="ARBA00004550"/>
    </source>
</evidence>
<organism evidence="12 13">
    <name type="scientific">Gnathostoma spinigerum</name>
    <dbReference type="NCBI Taxonomy" id="75299"/>
    <lineage>
        <taxon>Eukaryota</taxon>
        <taxon>Metazoa</taxon>
        <taxon>Ecdysozoa</taxon>
        <taxon>Nematoda</taxon>
        <taxon>Chromadorea</taxon>
        <taxon>Rhabditida</taxon>
        <taxon>Spirurina</taxon>
        <taxon>Gnathostomatomorpha</taxon>
        <taxon>Gnathostomatoidea</taxon>
        <taxon>Gnathostomatidae</taxon>
        <taxon>Gnathostoma</taxon>
    </lineage>
</organism>
<dbReference type="InterPro" id="IPR029668">
    <property type="entry name" value="TMEM98"/>
</dbReference>
<evidence type="ECO:0000256" key="11">
    <source>
        <dbReference type="ARBA" id="ARBA00023136"/>
    </source>
</evidence>
<comment type="caution">
    <text evidence="12">The sequence shown here is derived from an EMBL/GenBank/DDBJ whole genome shotgun (WGS) entry which is preliminary data.</text>
</comment>
<dbReference type="GO" id="GO:0005576">
    <property type="term" value="C:extracellular region"/>
    <property type="evidence" value="ECO:0007669"/>
    <property type="project" value="UniProtKB-SubCell"/>
</dbReference>
<keyword evidence="7" id="KW-0964">Secreted</keyword>
<dbReference type="GO" id="GO:0005789">
    <property type="term" value="C:endoplasmic reticulum membrane"/>
    <property type="evidence" value="ECO:0007669"/>
    <property type="project" value="UniProtKB-SubCell"/>
</dbReference>
<comment type="similarity">
    <text evidence="4">Belongs to the TMEM98 family.</text>
</comment>
<reference evidence="12 13" key="1">
    <citation type="submission" date="2024-08" db="EMBL/GenBank/DDBJ databases">
        <title>Gnathostoma spinigerum genome.</title>
        <authorList>
            <person name="Gonzalez-Bertolin B."/>
            <person name="Monzon S."/>
            <person name="Zaballos A."/>
            <person name="Jimenez P."/>
            <person name="Dekumyoy P."/>
            <person name="Varona S."/>
            <person name="Cuesta I."/>
            <person name="Sumanam S."/>
            <person name="Adisakwattana P."/>
            <person name="Gasser R.B."/>
            <person name="Hernandez-Gonzalez A."/>
            <person name="Young N.D."/>
            <person name="Perteguer M.J."/>
        </authorList>
    </citation>
    <scope>NUCLEOTIDE SEQUENCE [LARGE SCALE GENOMIC DNA]</scope>
    <source>
        <strain evidence="12">AL3</strain>
        <tissue evidence="12">Liver</tissue>
    </source>
</reference>
<keyword evidence="8" id="KW-0812">Transmembrane</keyword>
<evidence type="ECO:0000256" key="9">
    <source>
        <dbReference type="ARBA" id="ARBA00022824"/>
    </source>
</evidence>
<proteinExistence type="inferred from homology"/>
<keyword evidence="10" id="KW-1133">Transmembrane helix</keyword>
<name>A0ABD6EUC5_9BILA</name>
<dbReference type="EMBL" id="JBGFUD010007888">
    <property type="protein sequence ID" value="MFH4981789.1"/>
    <property type="molecule type" value="Genomic_DNA"/>
</dbReference>
<dbReference type="AlphaFoldDB" id="A0ABD6EUC5"/>
<evidence type="ECO:0000256" key="3">
    <source>
        <dbReference type="ARBA" id="ARBA00004648"/>
    </source>
</evidence>
<sequence>MLEHCVSILKLCHTLTENLSSVSLNSVNPQLNKAMLTATHRIMPQFDDVIRAMATAQVDLRLLEARLSSLVTACWALTVPFLLACPKSAGNLGSIQKNIDVNSEYRGRKFT</sequence>
<comment type="subcellular location">
    <subcellularLocation>
        <location evidence="1">Cell membrane</location>
        <topology evidence="1">Single-pass type II membrane protein</topology>
    </subcellularLocation>
    <subcellularLocation>
        <location evidence="3">Endoplasmic reticulum membrane</location>
        <topology evidence="3">Single-pass type II membrane protein</topology>
    </subcellularLocation>
    <subcellularLocation>
        <location evidence="2">Secreted</location>
        <location evidence="2">Extracellular exosome</location>
    </subcellularLocation>
</comment>
<dbReference type="Proteomes" id="UP001608902">
    <property type="component" value="Unassembled WGS sequence"/>
</dbReference>
<keyword evidence="13" id="KW-1185">Reference proteome</keyword>
<dbReference type="GO" id="GO:0005886">
    <property type="term" value="C:plasma membrane"/>
    <property type="evidence" value="ECO:0007669"/>
    <property type="project" value="UniProtKB-SubCell"/>
</dbReference>
<evidence type="ECO:0000256" key="8">
    <source>
        <dbReference type="ARBA" id="ARBA00022692"/>
    </source>
</evidence>
<dbReference type="PANTHER" id="PTHR32510">
    <property type="entry name" value="TRANSMEMBRANE PROTEIN 98"/>
    <property type="match status" value="1"/>
</dbReference>
<dbReference type="PANTHER" id="PTHR32510:SF3">
    <property type="entry name" value="TRANSMEMBRANE PROTEIN 98"/>
    <property type="match status" value="1"/>
</dbReference>
<gene>
    <name evidence="12" type="ORF">AB6A40_008498</name>
</gene>
<keyword evidence="9" id="KW-0256">Endoplasmic reticulum</keyword>
<evidence type="ECO:0000313" key="13">
    <source>
        <dbReference type="Proteomes" id="UP001608902"/>
    </source>
</evidence>
<evidence type="ECO:0000256" key="4">
    <source>
        <dbReference type="ARBA" id="ARBA00011024"/>
    </source>
</evidence>
<dbReference type="Gene3D" id="1.20.1410.10">
    <property type="entry name" value="I/LWEQ domain"/>
    <property type="match status" value="1"/>
</dbReference>
<keyword evidence="6" id="KW-1003">Cell membrane</keyword>
<evidence type="ECO:0000256" key="5">
    <source>
        <dbReference type="ARBA" id="ARBA00014380"/>
    </source>
</evidence>
<evidence type="ECO:0000256" key="10">
    <source>
        <dbReference type="ARBA" id="ARBA00022989"/>
    </source>
</evidence>
<evidence type="ECO:0000256" key="7">
    <source>
        <dbReference type="ARBA" id="ARBA00022525"/>
    </source>
</evidence>
<accession>A0ABD6EUC5</accession>
<keyword evidence="11" id="KW-0472">Membrane</keyword>
<evidence type="ECO:0000313" key="12">
    <source>
        <dbReference type="EMBL" id="MFH4981789.1"/>
    </source>
</evidence>
<evidence type="ECO:0000256" key="1">
    <source>
        <dbReference type="ARBA" id="ARBA00004401"/>
    </source>
</evidence>
<protein>
    <recommendedName>
        <fullName evidence="5">Transmembrane protein 98</fullName>
    </recommendedName>
</protein>
<evidence type="ECO:0000256" key="6">
    <source>
        <dbReference type="ARBA" id="ARBA00022475"/>
    </source>
</evidence>